<dbReference type="AlphaFoldDB" id="A0A1J4N948"/>
<dbReference type="CDD" id="cd01561">
    <property type="entry name" value="CBS_like"/>
    <property type="match status" value="1"/>
</dbReference>
<protein>
    <recommendedName>
        <fullName evidence="7">N-(2-amino-2-carboxyethyl)-L-glutamate synthase</fullName>
        <ecNumber evidence="6">2.5.1.140</ecNumber>
    </recommendedName>
</protein>
<dbReference type="InterPro" id="IPR050214">
    <property type="entry name" value="Cys_Synth/Cystath_Beta-Synth"/>
</dbReference>
<dbReference type="Gene3D" id="3.40.50.1100">
    <property type="match status" value="2"/>
</dbReference>
<evidence type="ECO:0000256" key="7">
    <source>
        <dbReference type="ARBA" id="ARBA00016985"/>
    </source>
</evidence>
<comment type="cofactor">
    <cofactor evidence="1">
        <name>pyridoxal 5'-phosphate</name>
        <dbReference type="ChEBI" id="CHEBI:597326"/>
    </cofactor>
</comment>
<keyword evidence="9" id="KW-0663">Pyridoxal phosphate</keyword>
<dbReference type="Proteomes" id="UP000033772">
    <property type="component" value="Unassembled WGS sequence"/>
</dbReference>
<dbReference type="EC" id="2.5.1.140" evidence="6"/>
<dbReference type="EMBL" id="JZDQ02000005">
    <property type="protein sequence ID" value="OIJ28043.1"/>
    <property type="molecule type" value="Genomic_DNA"/>
</dbReference>
<comment type="pathway">
    <text evidence="3">Siderophore biosynthesis.</text>
</comment>
<comment type="subunit">
    <text evidence="5">Homodimer.</text>
</comment>
<dbReference type="NCBIfam" id="TIGR03945">
    <property type="entry name" value="PLP_SbnA_fam"/>
    <property type="match status" value="1"/>
</dbReference>
<evidence type="ECO:0000256" key="1">
    <source>
        <dbReference type="ARBA" id="ARBA00001933"/>
    </source>
</evidence>
<dbReference type="InterPro" id="IPR001926">
    <property type="entry name" value="TrpB-like_PALP"/>
</dbReference>
<evidence type="ECO:0000256" key="3">
    <source>
        <dbReference type="ARBA" id="ARBA00004924"/>
    </source>
</evidence>
<evidence type="ECO:0000256" key="4">
    <source>
        <dbReference type="ARBA" id="ARBA00008519"/>
    </source>
</evidence>
<comment type="similarity">
    <text evidence="4">Belongs to the cysteine synthase/cystathionine beta-synthase family. SbnA subfamily.</text>
</comment>
<evidence type="ECO:0000313" key="12">
    <source>
        <dbReference type="Proteomes" id="UP000033772"/>
    </source>
</evidence>
<dbReference type="InterPro" id="IPR023927">
    <property type="entry name" value="SbnA"/>
</dbReference>
<name>A0A1J4N948_9ACTN</name>
<dbReference type="PANTHER" id="PTHR10314">
    <property type="entry name" value="CYSTATHIONINE BETA-SYNTHASE"/>
    <property type="match status" value="1"/>
</dbReference>
<dbReference type="GO" id="GO:0016765">
    <property type="term" value="F:transferase activity, transferring alkyl or aryl (other than methyl) groups"/>
    <property type="evidence" value="ECO:0007669"/>
    <property type="project" value="UniProtKB-ARBA"/>
</dbReference>
<proteinExistence type="inferred from homology"/>
<evidence type="ECO:0000256" key="8">
    <source>
        <dbReference type="ARBA" id="ARBA00022679"/>
    </source>
</evidence>
<sequence length="333" mass="35682">MPENIHDSLTTCVGDTPLLRLGRCFPDPDREVIAKLEMLNPAGSMKDRPARFIIESGLASGDLRPGMRLVESTSGNLGVALATMAGLHGLAFTAVVDPKTTSTNLRLLRAVGAEVDLVTERDESGGYLQTRVRRARELAESSPDSVWVNQYANDLNWRAYYETSGREVLDAIQTPVDYLVAAVSTTGSILGLARRLRERYSAMQVVAVDAVGSVIFGTPAAPREIPGYGASRVPELLSRGEIDHVVHVDDARAALGCRHLVATEGVLGGGSSGAVIAAITQFLPTTPVGSRILTVLPDRGERYLDLVYDDQWLEMVSTVGGVAGQRLDVSTRA</sequence>
<accession>A0A1J4N948</accession>
<dbReference type="STRING" id="1844.UG56_004920"/>
<reference evidence="11" key="1">
    <citation type="submission" date="2016-10" db="EMBL/GenBank/DDBJ databases">
        <title>Draft Genome Sequence of Nocardioides luteus Strain BAFB, an Alkane-Degrading Bacterium Isolated from JP-7 Polluted Soil.</title>
        <authorList>
            <person name="Brown L."/>
            <person name="Ruiz O.N."/>
            <person name="Gunasekera T."/>
        </authorList>
    </citation>
    <scope>NUCLEOTIDE SEQUENCE [LARGE SCALE GENOMIC DNA]</scope>
    <source>
        <strain evidence="11">BAFB</strain>
    </source>
</reference>
<comment type="caution">
    <text evidence="11">The sequence shown here is derived from an EMBL/GenBank/DDBJ whole genome shotgun (WGS) entry which is preliminary data.</text>
</comment>
<keyword evidence="8" id="KW-0808">Transferase</keyword>
<evidence type="ECO:0000256" key="2">
    <source>
        <dbReference type="ARBA" id="ARBA00004056"/>
    </source>
</evidence>
<dbReference type="PROSITE" id="PS00901">
    <property type="entry name" value="CYS_SYNTHASE"/>
    <property type="match status" value="1"/>
</dbReference>
<evidence type="ECO:0000256" key="9">
    <source>
        <dbReference type="ARBA" id="ARBA00022898"/>
    </source>
</evidence>
<evidence type="ECO:0000313" key="11">
    <source>
        <dbReference type="EMBL" id="OIJ28043.1"/>
    </source>
</evidence>
<dbReference type="GO" id="GO:0006535">
    <property type="term" value="P:cysteine biosynthetic process from serine"/>
    <property type="evidence" value="ECO:0007669"/>
    <property type="project" value="InterPro"/>
</dbReference>
<evidence type="ECO:0000259" key="10">
    <source>
        <dbReference type="Pfam" id="PF00291"/>
    </source>
</evidence>
<evidence type="ECO:0000256" key="6">
    <source>
        <dbReference type="ARBA" id="ARBA00012331"/>
    </source>
</evidence>
<dbReference type="SUPFAM" id="SSF53686">
    <property type="entry name" value="Tryptophan synthase beta subunit-like PLP-dependent enzymes"/>
    <property type="match status" value="1"/>
</dbReference>
<dbReference type="OrthoDB" id="5176350at2"/>
<evidence type="ECO:0000256" key="5">
    <source>
        <dbReference type="ARBA" id="ARBA00011738"/>
    </source>
</evidence>
<comment type="function">
    <text evidence="2">Catalyzes the synthesis of N-((2S)-2-amino-2-carboxyethyl)-L-glutamate (ACEGA) from O-phospho-L-serine and L-glutamate. Involved in the biosynthesis of L-2,3-diaminopropionic acid (L-Dap), a precursor of staphyloferrin B and antibiotics.</text>
</comment>
<organism evidence="11 12">
    <name type="scientific">Nocardioides luteus</name>
    <dbReference type="NCBI Taxonomy" id="1844"/>
    <lineage>
        <taxon>Bacteria</taxon>
        <taxon>Bacillati</taxon>
        <taxon>Actinomycetota</taxon>
        <taxon>Actinomycetes</taxon>
        <taxon>Propionibacteriales</taxon>
        <taxon>Nocardioidaceae</taxon>
        <taxon>Nocardioides</taxon>
    </lineage>
</organism>
<dbReference type="Pfam" id="PF00291">
    <property type="entry name" value="PALP"/>
    <property type="match status" value="1"/>
</dbReference>
<dbReference type="InterPro" id="IPR001216">
    <property type="entry name" value="P-phosphate_BS"/>
</dbReference>
<dbReference type="RefSeq" id="WP_045546847.1">
    <property type="nucleotide sequence ID" value="NZ_JZDQ02000005.1"/>
</dbReference>
<dbReference type="InterPro" id="IPR036052">
    <property type="entry name" value="TrpB-like_PALP_sf"/>
</dbReference>
<gene>
    <name evidence="11" type="ORF">UG56_004920</name>
</gene>
<feature type="domain" description="Tryptophan synthase beta chain-like PALP" evidence="10">
    <location>
        <begin position="10"/>
        <end position="298"/>
    </location>
</feature>
<keyword evidence="12" id="KW-1185">Reference proteome</keyword>